<dbReference type="Proteomes" id="UP000652219">
    <property type="component" value="Unassembled WGS sequence"/>
</dbReference>
<proteinExistence type="predicted"/>
<evidence type="ECO:0000313" key="2">
    <source>
        <dbReference type="EMBL" id="KAF6795387.1"/>
    </source>
</evidence>
<reference evidence="2 3" key="1">
    <citation type="journal article" date="2020" name="Phytopathology">
        <title>Genome Sequence Resources of Colletotrichum truncatum, C. plurivorum, C. musicola, and C. sojae: Four Species Pathogenic to Soybean (Glycine max).</title>
        <authorList>
            <person name="Rogerio F."/>
            <person name="Boufleur T.R."/>
            <person name="Ciampi-Guillardi M."/>
            <person name="Sukno S.A."/>
            <person name="Thon M.R."/>
            <person name="Massola Junior N.S."/>
            <person name="Baroncelli R."/>
        </authorList>
    </citation>
    <scope>NUCLEOTIDE SEQUENCE [LARGE SCALE GENOMIC DNA]</scope>
    <source>
        <strain evidence="2 3">LFN0009</strain>
    </source>
</reference>
<dbReference type="AlphaFoldDB" id="A0A8H6IT16"/>
<name>A0A8H6IT16_9PEZI</name>
<evidence type="ECO:0000313" key="3">
    <source>
        <dbReference type="Proteomes" id="UP000652219"/>
    </source>
</evidence>
<dbReference type="EMBL" id="WIGN01000390">
    <property type="protein sequence ID" value="KAF6795387.1"/>
    <property type="molecule type" value="Genomic_DNA"/>
</dbReference>
<feature type="region of interest" description="Disordered" evidence="1">
    <location>
        <begin position="73"/>
        <end position="109"/>
    </location>
</feature>
<accession>A0A8H6IT16</accession>
<keyword evidence="3" id="KW-1185">Reference proteome</keyword>
<protein>
    <submittedName>
        <fullName evidence="2">Uncharacterized protein</fullName>
    </submittedName>
</protein>
<gene>
    <name evidence="2" type="ORF">CSOJ01_13450</name>
</gene>
<organism evidence="2 3">
    <name type="scientific">Colletotrichum sojae</name>
    <dbReference type="NCBI Taxonomy" id="2175907"/>
    <lineage>
        <taxon>Eukaryota</taxon>
        <taxon>Fungi</taxon>
        <taxon>Dikarya</taxon>
        <taxon>Ascomycota</taxon>
        <taxon>Pezizomycotina</taxon>
        <taxon>Sordariomycetes</taxon>
        <taxon>Hypocreomycetidae</taxon>
        <taxon>Glomerellales</taxon>
        <taxon>Glomerellaceae</taxon>
        <taxon>Colletotrichum</taxon>
        <taxon>Colletotrichum orchidearum species complex</taxon>
    </lineage>
</organism>
<evidence type="ECO:0000256" key="1">
    <source>
        <dbReference type="SAM" id="MobiDB-lite"/>
    </source>
</evidence>
<comment type="caution">
    <text evidence="2">The sequence shown here is derived from an EMBL/GenBank/DDBJ whole genome shotgun (WGS) entry which is preliminary data.</text>
</comment>
<sequence>MPVSPTIAVTGPDGKMVSVPVFPFPKDVAFPIVLDEHDDDFFSDPATDAINHVAAATDDASVPSLAELLEREKKEQEAALRRVPRGREDNTSKRLPRKEAILSRDGPEL</sequence>